<dbReference type="PANTHER" id="PTHR13710:SF153">
    <property type="entry name" value="RECQ-LIKE DNA HELICASE BLM"/>
    <property type="match status" value="1"/>
</dbReference>
<dbReference type="GO" id="GO:0005737">
    <property type="term" value="C:cytoplasm"/>
    <property type="evidence" value="ECO:0007669"/>
    <property type="project" value="TreeGrafter"/>
</dbReference>
<gene>
    <name evidence="6" type="ORF">MEDL_40686</name>
</gene>
<dbReference type="OrthoDB" id="6161017at2759"/>
<dbReference type="PANTHER" id="PTHR13710">
    <property type="entry name" value="DNA HELICASE RECQ FAMILY MEMBER"/>
    <property type="match status" value="1"/>
</dbReference>
<dbReference type="EC" id="3.6.4.12" evidence="6"/>
<protein>
    <submittedName>
        <fullName evidence="6">BLM</fullName>
        <ecNumber evidence="6">3.6.4.12</ecNumber>
    </submittedName>
</protein>
<dbReference type="GO" id="GO:0005634">
    <property type="term" value="C:nucleus"/>
    <property type="evidence" value="ECO:0007669"/>
    <property type="project" value="TreeGrafter"/>
</dbReference>
<dbReference type="GO" id="GO:0005694">
    <property type="term" value="C:chromosome"/>
    <property type="evidence" value="ECO:0007669"/>
    <property type="project" value="TreeGrafter"/>
</dbReference>
<dbReference type="Proteomes" id="UP000683360">
    <property type="component" value="Unassembled WGS sequence"/>
</dbReference>
<name>A0A8S3TA83_MYTED</name>
<reference evidence="6" key="1">
    <citation type="submission" date="2021-03" db="EMBL/GenBank/DDBJ databases">
        <authorList>
            <person name="Bekaert M."/>
        </authorList>
    </citation>
    <scope>NUCLEOTIDE SEQUENCE</scope>
</reference>
<dbReference type="InterPro" id="IPR027417">
    <property type="entry name" value="P-loop_NTPase"/>
</dbReference>
<dbReference type="EMBL" id="CAJPWZ010001970">
    <property type="protein sequence ID" value="CAG2227692.1"/>
    <property type="molecule type" value="Genomic_DNA"/>
</dbReference>
<dbReference type="GO" id="GO:0000724">
    <property type="term" value="P:double-strand break repair via homologous recombination"/>
    <property type="evidence" value="ECO:0007669"/>
    <property type="project" value="TreeGrafter"/>
</dbReference>
<evidence type="ECO:0000313" key="7">
    <source>
        <dbReference type="Proteomes" id="UP000683360"/>
    </source>
</evidence>
<dbReference type="Gene3D" id="3.40.50.300">
    <property type="entry name" value="P-loop containing nucleotide triphosphate hydrolases"/>
    <property type="match status" value="1"/>
</dbReference>
<accession>A0A8S3TA83</accession>
<dbReference type="AlphaFoldDB" id="A0A8S3TA83"/>
<dbReference type="GO" id="GO:0043138">
    <property type="term" value="F:3'-5' DNA helicase activity"/>
    <property type="evidence" value="ECO:0007669"/>
    <property type="project" value="TreeGrafter"/>
</dbReference>
<organism evidence="6 7">
    <name type="scientific">Mytilus edulis</name>
    <name type="common">Blue mussel</name>
    <dbReference type="NCBI Taxonomy" id="6550"/>
    <lineage>
        <taxon>Eukaryota</taxon>
        <taxon>Metazoa</taxon>
        <taxon>Spiralia</taxon>
        <taxon>Lophotrochozoa</taxon>
        <taxon>Mollusca</taxon>
        <taxon>Bivalvia</taxon>
        <taxon>Autobranchia</taxon>
        <taxon>Pteriomorphia</taxon>
        <taxon>Mytilida</taxon>
        <taxon>Mytiloidea</taxon>
        <taxon>Mytilidae</taxon>
        <taxon>Mytilinae</taxon>
        <taxon>Mytilus</taxon>
    </lineage>
</organism>
<evidence type="ECO:0000256" key="4">
    <source>
        <dbReference type="ARBA" id="ARBA00023242"/>
    </source>
</evidence>
<evidence type="ECO:0000256" key="1">
    <source>
        <dbReference type="ARBA" id="ARBA00005446"/>
    </source>
</evidence>
<evidence type="ECO:0000313" key="6">
    <source>
        <dbReference type="EMBL" id="CAG2227692.1"/>
    </source>
</evidence>
<keyword evidence="2" id="KW-0238">DNA-binding</keyword>
<proteinExistence type="inferred from homology"/>
<feature type="domain" description="Helicase ATP-binding" evidence="5">
    <location>
        <begin position="1"/>
        <end position="77"/>
    </location>
</feature>
<keyword evidence="3" id="KW-0413">Isomerase</keyword>
<dbReference type="GO" id="GO:0016787">
    <property type="term" value="F:hydrolase activity"/>
    <property type="evidence" value="ECO:0007669"/>
    <property type="project" value="UniProtKB-KW"/>
</dbReference>
<evidence type="ECO:0000256" key="3">
    <source>
        <dbReference type="ARBA" id="ARBA00023235"/>
    </source>
</evidence>
<comment type="similarity">
    <text evidence="1">Belongs to the helicase family. RecQ subfamily.</text>
</comment>
<dbReference type="PROSITE" id="PS51192">
    <property type="entry name" value="HELICASE_ATP_BIND_1"/>
    <property type="match status" value="1"/>
</dbReference>
<evidence type="ECO:0000256" key="2">
    <source>
        <dbReference type="ARBA" id="ARBA00023125"/>
    </source>
</evidence>
<keyword evidence="6" id="KW-0378">Hydrolase</keyword>
<dbReference type="GO" id="GO:0009378">
    <property type="term" value="F:four-way junction helicase activity"/>
    <property type="evidence" value="ECO:0007669"/>
    <property type="project" value="TreeGrafter"/>
</dbReference>
<dbReference type="SUPFAM" id="SSF52540">
    <property type="entry name" value="P-loop containing nucleoside triphosphate hydrolases"/>
    <property type="match status" value="1"/>
</dbReference>
<keyword evidence="4" id="KW-0539">Nucleus</keyword>
<dbReference type="GO" id="GO:0003677">
    <property type="term" value="F:DNA binding"/>
    <property type="evidence" value="ECO:0007669"/>
    <property type="project" value="UniProtKB-KW"/>
</dbReference>
<sequence length="189" mass="21491">MAPPIVNRNAAWQETSTAIVIDEAHCVEKWGADFRKDDKNSMLRSTFPNAKVLALTGTATKQTSNLQEKTTTEFDRLSRICSHAYYQRVERKTRPFPKTVIYSKLKWCAAGYQLAMLPEKDGTPVDETMKTCVSQYHAPSTEQLKQHVVQQMSTYMQEVLRAGRNGTDSSAIMYFNNYDIGNNMPLEPK</sequence>
<evidence type="ECO:0000259" key="5">
    <source>
        <dbReference type="PROSITE" id="PS51192"/>
    </source>
</evidence>
<dbReference type="InterPro" id="IPR014001">
    <property type="entry name" value="Helicase_ATP-bd"/>
</dbReference>
<comment type="caution">
    <text evidence="6">The sequence shown here is derived from an EMBL/GenBank/DDBJ whole genome shotgun (WGS) entry which is preliminary data.</text>
</comment>
<keyword evidence="7" id="KW-1185">Reference proteome</keyword>